<name>A0A1F5MIT7_9BACT</name>
<accession>A0A1F5MIT7</accession>
<proteinExistence type="predicted"/>
<sequence length="96" mass="10517">MNKVSLPEGGDGSPPFWRFDLTDGFLKSCFASRPKGLPAGRQVATVTIQIPLTLQQPQRKLEMLGTGIKKFEALLKKGFPTTILELIIFNSRSGLA</sequence>
<dbReference type="EMBL" id="MFDO01000021">
    <property type="protein sequence ID" value="OGE65273.1"/>
    <property type="molecule type" value="Genomic_DNA"/>
</dbReference>
<organism evidence="1 2">
    <name type="scientific">Candidatus Daviesbacteria bacterium RIFCSPLOWO2_01_FULL_40_24</name>
    <dbReference type="NCBI Taxonomy" id="1797787"/>
    <lineage>
        <taxon>Bacteria</taxon>
        <taxon>Candidatus Daviesiibacteriota</taxon>
    </lineage>
</organism>
<evidence type="ECO:0000313" key="1">
    <source>
        <dbReference type="EMBL" id="OGE65273.1"/>
    </source>
</evidence>
<gene>
    <name evidence="1" type="ORF">A3B49_02485</name>
</gene>
<comment type="caution">
    <text evidence="1">The sequence shown here is derived from an EMBL/GenBank/DDBJ whole genome shotgun (WGS) entry which is preliminary data.</text>
</comment>
<reference evidence="1 2" key="1">
    <citation type="journal article" date="2016" name="Nat. Commun.">
        <title>Thousands of microbial genomes shed light on interconnected biogeochemical processes in an aquifer system.</title>
        <authorList>
            <person name="Anantharaman K."/>
            <person name="Brown C.T."/>
            <person name="Hug L.A."/>
            <person name="Sharon I."/>
            <person name="Castelle C.J."/>
            <person name="Probst A.J."/>
            <person name="Thomas B.C."/>
            <person name="Singh A."/>
            <person name="Wilkins M.J."/>
            <person name="Karaoz U."/>
            <person name="Brodie E.L."/>
            <person name="Williams K.H."/>
            <person name="Hubbard S.S."/>
            <person name="Banfield J.F."/>
        </authorList>
    </citation>
    <scope>NUCLEOTIDE SEQUENCE [LARGE SCALE GENOMIC DNA]</scope>
</reference>
<protein>
    <submittedName>
        <fullName evidence="1">Uncharacterized protein</fullName>
    </submittedName>
</protein>
<evidence type="ECO:0000313" key="2">
    <source>
        <dbReference type="Proteomes" id="UP000178017"/>
    </source>
</evidence>
<dbReference type="Proteomes" id="UP000178017">
    <property type="component" value="Unassembled WGS sequence"/>
</dbReference>
<dbReference type="AlphaFoldDB" id="A0A1F5MIT7"/>